<evidence type="ECO:0000256" key="4">
    <source>
        <dbReference type="ARBA" id="ARBA00022840"/>
    </source>
</evidence>
<reference evidence="10 11" key="1">
    <citation type="journal article" date="2024" name="G3 (Bethesda)">
        <title>Genome assembly of Hibiscus sabdariffa L. provides insights into metabolisms of medicinal natural products.</title>
        <authorList>
            <person name="Kim T."/>
        </authorList>
    </citation>
    <scope>NUCLEOTIDE SEQUENCE [LARGE SCALE GENOMIC DNA]</scope>
    <source>
        <strain evidence="10">TK-2024</strain>
        <tissue evidence="10">Old leaves</tissue>
    </source>
</reference>
<feature type="transmembrane region" description="Helical" evidence="7">
    <location>
        <begin position="95"/>
        <end position="121"/>
    </location>
</feature>
<dbReference type="InterPro" id="IPR000719">
    <property type="entry name" value="Prot_kinase_dom"/>
</dbReference>
<evidence type="ECO:0000313" key="11">
    <source>
        <dbReference type="Proteomes" id="UP001396334"/>
    </source>
</evidence>
<dbReference type="InterPro" id="IPR008271">
    <property type="entry name" value="Ser/Thr_kinase_AS"/>
</dbReference>
<name>A0ABR2PYH9_9ROSI</name>
<evidence type="ECO:0000256" key="1">
    <source>
        <dbReference type="ARBA" id="ARBA00022679"/>
    </source>
</evidence>
<dbReference type="SMART" id="SM00220">
    <property type="entry name" value="S_TKc"/>
    <property type="match status" value="1"/>
</dbReference>
<dbReference type="InterPro" id="IPR017441">
    <property type="entry name" value="Protein_kinase_ATP_BS"/>
</dbReference>
<dbReference type="Gene3D" id="1.10.510.10">
    <property type="entry name" value="Transferase(Phosphotransferase) domain 1"/>
    <property type="match status" value="1"/>
</dbReference>
<dbReference type="InterPro" id="IPR011009">
    <property type="entry name" value="Kinase-like_dom_sf"/>
</dbReference>
<comment type="similarity">
    <text evidence="6">Belongs to the protein kinase superfamily.</text>
</comment>
<dbReference type="Pfam" id="PF00069">
    <property type="entry name" value="Pkinase"/>
    <property type="match status" value="1"/>
</dbReference>
<dbReference type="CDD" id="cd14066">
    <property type="entry name" value="STKc_IRAK"/>
    <property type="match status" value="1"/>
</dbReference>
<keyword evidence="1" id="KW-0808">Transferase</keyword>
<evidence type="ECO:0000256" key="3">
    <source>
        <dbReference type="ARBA" id="ARBA00022777"/>
    </source>
</evidence>
<dbReference type="Proteomes" id="UP001396334">
    <property type="component" value="Unassembled WGS sequence"/>
</dbReference>
<feature type="signal peptide" evidence="8">
    <location>
        <begin position="1"/>
        <end position="25"/>
    </location>
</feature>
<protein>
    <recommendedName>
        <fullName evidence="9">Protein kinase domain-containing protein</fullName>
    </recommendedName>
</protein>
<dbReference type="InterPro" id="IPR050528">
    <property type="entry name" value="L-type_Lectin-RKs"/>
</dbReference>
<keyword evidence="11" id="KW-1185">Reference proteome</keyword>
<dbReference type="PROSITE" id="PS50011">
    <property type="entry name" value="PROTEIN_KINASE_DOM"/>
    <property type="match status" value="1"/>
</dbReference>
<evidence type="ECO:0000313" key="10">
    <source>
        <dbReference type="EMBL" id="KAK8993501.1"/>
    </source>
</evidence>
<dbReference type="Gene3D" id="3.30.200.20">
    <property type="entry name" value="Phosphorylase Kinase, domain 1"/>
    <property type="match status" value="1"/>
</dbReference>
<keyword evidence="8" id="KW-0732">Signal</keyword>
<evidence type="ECO:0000256" key="7">
    <source>
        <dbReference type="SAM" id="Phobius"/>
    </source>
</evidence>
<evidence type="ECO:0000259" key="9">
    <source>
        <dbReference type="PROSITE" id="PS50011"/>
    </source>
</evidence>
<dbReference type="PANTHER" id="PTHR27007">
    <property type="match status" value="1"/>
</dbReference>
<keyword evidence="3" id="KW-0418">Kinase</keyword>
<evidence type="ECO:0000256" key="8">
    <source>
        <dbReference type="SAM" id="SignalP"/>
    </source>
</evidence>
<feature type="binding site" evidence="5">
    <location>
        <position position="188"/>
    </location>
    <ligand>
        <name>ATP</name>
        <dbReference type="ChEBI" id="CHEBI:30616"/>
    </ligand>
</feature>
<keyword evidence="2 5" id="KW-0547">Nucleotide-binding</keyword>
<keyword evidence="4 5" id="KW-0067">ATP-binding</keyword>
<evidence type="ECO:0000256" key="6">
    <source>
        <dbReference type="RuleBase" id="RU000304"/>
    </source>
</evidence>
<evidence type="ECO:0000256" key="5">
    <source>
        <dbReference type="PROSITE-ProRule" id="PRU10141"/>
    </source>
</evidence>
<dbReference type="EMBL" id="JBBPBN010000049">
    <property type="protein sequence ID" value="KAK8993501.1"/>
    <property type="molecule type" value="Genomic_DNA"/>
</dbReference>
<gene>
    <name evidence="10" type="ORF">V6N11_033596</name>
</gene>
<sequence length="470" mass="50762">MELSKFSVIFCFIGLALFPHLYVQSAQTFYAPLSNATVTASANGTRTVVPQGPAAPGDSVPTVVSQVPAATVGGVPTGVAHGPAVVAPSPSTDSALGGMVVGLIGGAGALIFGIGSIWFILRRRRKKANKVEDIIDGKFQNGMGPRKFSLVQIAKMTSNFKAEKLGKGGFGDVFRGYLRDLDTNVAVKRISKASKQGIKEYASEVKIISRLRHKNLVKLIGWCHEKGELILVYEFMTNGSLDSHLFKGKSLLTWDMRFRIVQGLASALFYLHEEGDHCILHRDVKASNIMLDSGFNAKLGDFGLARLVDHTKGSQTTHLAGTLGYMAPECVSSCKASKEADVYSFGVVALEIACGRRSIEPTYEESRASLVAWVWDLFGNRQLLGAADPKLSMDFDAKEMECLLMVGLWCVHPDPKSRPSIRQTIQVLNFEAPLPKLPSARPTPTYGVPIGSGIQASDPCFSSVSITIPR</sequence>
<keyword evidence="6" id="KW-0723">Serine/threonine-protein kinase</keyword>
<accession>A0ABR2PYH9</accession>
<organism evidence="10 11">
    <name type="scientific">Hibiscus sabdariffa</name>
    <name type="common">roselle</name>
    <dbReference type="NCBI Taxonomy" id="183260"/>
    <lineage>
        <taxon>Eukaryota</taxon>
        <taxon>Viridiplantae</taxon>
        <taxon>Streptophyta</taxon>
        <taxon>Embryophyta</taxon>
        <taxon>Tracheophyta</taxon>
        <taxon>Spermatophyta</taxon>
        <taxon>Magnoliopsida</taxon>
        <taxon>eudicotyledons</taxon>
        <taxon>Gunneridae</taxon>
        <taxon>Pentapetalae</taxon>
        <taxon>rosids</taxon>
        <taxon>malvids</taxon>
        <taxon>Malvales</taxon>
        <taxon>Malvaceae</taxon>
        <taxon>Malvoideae</taxon>
        <taxon>Hibiscus</taxon>
    </lineage>
</organism>
<feature type="domain" description="Protein kinase" evidence="9">
    <location>
        <begin position="159"/>
        <end position="437"/>
    </location>
</feature>
<evidence type="ECO:0000256" key="2">
    <source>
        <dbReference type="ARBA" id="ARBA00022741"/>
    </source>
</evidence>
<feature type="chain" id="PRO_5047168202" description="Protein kinase domain-containing protein" evidence="8">
    <location>
        <begin position="26"/>
        <end position="470"/>
    </location>
</feature>
<dbReference type="PROSITE" id="PS00108">
    <property type="entry name" value="PROTEIN_KINASE_ST"/>
    <property type="match status" value="1"/>
</dbReference>
<keyword evidence="7" id="KW-0472">Membrane</keyword>
<proteinExistence type="inferred from homology"/>
<dbReference type="SUPFAM" id="SSF56112">
    <property type="entry name" value="Protein kinase-like (PK-like)"/>
    <property type="match status" value="1"/>
</dbReference>
<comment type="caution">
    <text evidence="10">The sequence shown here is derived from an EMBL/GenBank/DDBJ whole genome shotgun (WGS) entry which is preliminary data.</text>
</comment>
<keyword evidence="7" id="KW-1133">Transmembrane helix</keyword>
<keyword evidence="7" id="KW-0812">Transmembrane</keyword>
<dbReference type="PROSITE" id="PS00107">
    <property type="entry name" value="PROTEIN_KINASE_ATP"/>
    <property type="match status" value="1"/>
</dbReference>